<dbReference type="GO" id="GO:0008270">
    <property type="term" value="F:zinc ion binding"/>
    <property type="evidence" value="ECO:0007669"/>
    <property type="project" value="UniProtKB-KW"/>
</dbReference>
<evidence type="ECO:0000259" key="6">
    <source>
        <dbReference type="PROSITE" id="PS51266"/>
    </source>
</evidence>
<dbReference type="InterPro" id="IPR017921">
    <property type="entry name" value="Znf_CTCHY"/>
</dbReference>
<keyword evidence="9" id="KW-1185">Reference proteome</keyword>
<dbReference type="Pfam" id="PF13639">
    <property type="entry name" value="zf-RING_2"/>
    <property type="match status" value="1"/>
</dbReference>
<feature type="domain" description="CHY-type" evidence="6">
    <location>
        <begin position="1"/>
        <end position="66"/>
    </location>
</feature>
<evidence type="ECO:0000256" key="3">
    <source>
        <dbReference type="ARBA" id="ARBA00022833"/>
    </source>
</evidence>
<dbReference type="SUPFAM" id="SSF161245">
    <property type="entry name" value="Zinc hairpin stack"/>
    <property type="match status" value="1"/>
</dbReference>
<keyword evidence="1" id="KW-0479">Metal-binding</keyword>
<evidence type="ECO:0000259" key="7">
    <source>
        <dbReference type="PROSITE" id="PS51270"/>
    </source>
</evidence>
<dbReference type="SUPFAM" id="SSF57850">
    <property type="entry name" value="RING/U-box"/>
    <property type="match status" value="1"/>
</dbReference>
<organism evidence="8 9">
    <name type="scientific">Rubus argutus</name>
    <name type="common">Southern blackberry</name>
    <dbReference type="NCBI Taxonomy" id="59490"/>
    <lineage>
        <taxon>Eukaryota</taxon>
        <taxon>Viridiplantae</taxon>
        <taxon>Streptophyta</taxon>
        <taxon>Embryophyta</taxon>
        <taxon>Tracheophyta</taxon>
        <taxon>Spermatophyta</taxon>
        <taxon>Magnoliopsida</taxon>
        <taxon>eudicotyledons</taxon>
        <taxon>Gunneridae</taxon>
        <taxon>Pentapetalae</taxon>
        <taxon>rosids</taxon>
        <taxon>fabids</taxon>
        <taxon>Rosales</taxon>
        <taxon>Rosaceae</taxon>
        <taxon>Rosoideae</taxon>
        <taxon>Rosoideae incertae sedis</taxon>
        <taxon>Rubus</taxon>
    </lineage>
</organism>
<dbReference type="GO" id="GO:0005634">
    <property type="term" value="C:nucleus"/>
    <property type="evidence" value="ECO:0007669"/>
    <property type="project" value="TreeGrafter"/>
</dbReference>
<dbReference type="InterPro" id="IPR037274">
    <property type="entry name" value="Znf_CHY_sf"/>
</dbReference>
<dbReference type="InterPro" id="IPR013083">
    <property type="entry name" value="Znf_RING/FYVE/PHD"/>
</dbReference>
<sequence length="195" mass="22733">MHYGCKHYRRRCKIRAPCCNKIYLCRHCHDKATSNHELIRYDVQQVVCLVCDKEQSAARVCANCGVCMGEYYCDICKFYDDDTTRQQFHCHQCGICRIGGRENYFHCKKCDGCLENFLRDNHTCVKNTMRQDCPICDEFLFESLKLTAVLKCGHTMHFECLEKMVNRGITTCPICSKSLEEISCSTKTKNYLQKL</sequence>
<dbReference type="PROSITE" id="PS51266">
    <property type="entry name" value="ZF_CHY"/>
    <property type="match status" value="1"/>
</dbReference>
<comment type="caution">
    <text evidence="8">The sequence shown here is derived from an EMBL/GenBank/DDBJ whole genome shotgun (WGS) entry which is preliminary data.</text>
</comment>
<dbReference type="Pfam" id="PF05495">
    <property type="entry name" value="zf-CHY"/>
    <property type="match status" value="1"/>
</dbReference>
<evidence type="ECO:0000259" key="5">
    <source>
        <dbReference type="PROSITE" id="PS50089"/>
    </source>
</evidence>
<evidence type="ECO:0000313" key="9">
    <source>
        <dbReference type="Proteomes" id="UP001457282"/>
    </source>
</evidence>
<evidence type="ECO:0000256" key="4">
    <source>
        <dbReference type="PROSITE-ProRule" id="PRU00601"/>
    </source>
</evidence>
<dbReference type="Proteomes" id="UP001457282">
    <property type="component" value="Unassembled WGS sequence"/>
</dbReference>
<dbReference type="AlphaFoldDB" id="A0AAW1X1A1"/>
<name>A0AAW1X1A1_RUBAR</name>
<evidence type="ECO:0000313" key="8">
    <source>
        <dbReference type="EMBL" id="KAK9929385.1"/>
    </source>
</evidence>
<protein>
    <submittedName>
        <fullName evidence="8">Uncharacterized protein</fullName>
    </submittedName>
</protein>
<dbReference type="PROSITE" id="PS51270">
    <property type="entry name" value="ZF_CTCHY"/>
    <property type="match status" value="1"/>
</dbReference>
<feature type="domain" description="RING-type" evidence="5">
    <location>
        <begin position="133"/>
        <end position="176"/>
    </location>
</feature>
<dbReference type="GO" id="GO:0006511">
    <property type="term" value="P:ubiquitin-dependent protein catabolic process"/>
    <property type="evidence" value="ECO:0007669"/>
    <property type="project" value="TreeGrafter"/>
</dbReference>
<dbReference type="SMART" id="SM00184">
    <property type="entry name" value="RING"/>
    <property type="match status" value="1"/>
</dbReference>
<dbReference type="PANTHER" id="PTHR21319:SF20">
    <property type="entry name" value="E3 UBIQUITIN-PROTEIN LIGASE MIEL1"/>
    <property type="match status" value="1"/>
</dbReference>
<keyword evidence="3" id="KW-0862">Zinc</keyword>
<dbReference type="PROSITE" id="PS50089">
    <property type="entry name" value="ZF_RING_2"/>
    <property type="match status" value="1"/>
</dbReference>
<dbReference type="Gene3D" id="3.30.40.10">
    <property type="entry name" value="Zinc/RING finger domain, C3HC4 (zinc finger)"/>
    <property type="match status" value="1"/>
</dbReference>
<dbReference type="PANTHER" id="PTHR21319">
    <property type="entry name" value="RING FINGER AND CHY ZINC FINGER DOMAIN-CONTAINING PROTEIN 1"/>
    <property type="match status" value="1"/>
</dbReference>
<dbReference type="GO" id="GO:0016567">
    <property type="term" value="P:protein ubiquitination"/>
    <property type="evidence" value="ECO:0007669"/>
    <property type="project" value="TreeGrafter"/>
</dbReference>
<gene>
    <name evidence="8" type="ORF">M0R45_026487</name>
</gene>
<keyword evidence="2 4" id="KW-0863">Zinc-finger</keyword>
<evidence type="ECO:0000256" key="1">
    <source>
        <dbReference type="ARBA" id="ARBA00022723"/>
    </source>
</evidence>
<evidence type="ECO:0000256" key="2">
    <source>
        <dbReference type="ARBA" id="ARBA00022771"/>
    </source>
</evidence>
<dbReference type="InterPro" id="IPR037275">
    <property type="entry name" value="Znf_CTCHY_sf"/>
</dbReference>
<dbReference type="EMBL" id="JBEDUW010000005">
    <property type="protein sequence ID" value="KAK9929385.1"/>
    <property type="molecule type" value="Genomic_DNA"/>
</dbReference>
<dbReference type="InterPro" id="IPR001841">
    <property type="entry name" value="Znf_RING"/>
</dbReference>
<accession>A0AAW1X1A1</accession>
<feature type="domain" description="CTCHY-type" evidence="7">
    <location>
        <begin position="68"/>
        <end position="132"/>
    </location>
</feature>
<dbReference type="GO" id="GO:0061630">
    <property type="term" value="F:ubiquitin protein ligase activity"/>
    <property type="evidence" value="ECO:0007669"/>
    <property type="project" value="TreeGrafter"/>
</dbReference>
<dbReference type="SUPFAM" id="SSF161219">
    <property type="entry name" value="CHY zinc finger-like"/>
    <property type="match status" value="1"/>
</dbReference>
<dbReference type="InterPro" id="IPR008913">
    <property type="entry name" value="Znf_CHY"/>
</dbReference>
<proteinExistence type="predicted"/>
<reference evidence="8 9" key="1">
    <citation type="journal article" date="2023" name="G3 (Bethesda)">
        <title>A chromosome-length genome assembly and annotation of blackberry (Rubus argutus, cv. 'Hillquist').</title>
        <authorList>
            <person name="Bruna T."/>
            <person name="Aryal R."/>
            <person name="Dudchenko O."/>
            <person name="Sargent D.J."/>
            <person name="Mead D."/>
            <person name="Buti M."/>
            <person name="Cavallini A."/>
            <person name="Hytonen T."/>
            <person name="Andres J."/>
            <person name="Pham M."/>
            <person name="Weisz D."/>
            <person name="Mascagni F."/>
            <person name="Usai G."/>
            <person name="Natali L."/>
            <person name="Bassil N."/>
            <person name="Fernandez G.E."/>
            <person name="Lomsadze A."/>
            <person name="Armour M."/>
            <person name="Olukolu B."/>
            <person name="Poorten T."/>
            <person name="Britton C."/>
            <person name="Davik J."/>
            <person name="Ashrafi H."/>
            <person name="Aiden E.L."/>
            <person name="Borodovsky M."/>
            <person name="Worthington M."/>
        </authorList>
    </citation>
    <scope>NUCLEOTIDE SEQUENCE [LARGE SCALE GENOMIC DNA]</scope>
    <source>
        <strain evidence="8">PI 553951</strain>
    </source>
</reference>